<evidence type="ECO:0000256" key="1">
    <source>
        <dbReference type="ARBA" id="ARBA00045876"/>
    </source>
</evidence>
<dbReference type="PROSITE" id="PS50077">
    <property type="entry name" value="HEAT_REPEAT"/>
    <property type="match status" value="2"/>
</dbReference>
<comment type="function">
    <text evidence="1">Catalyzes the hydroxylation of the N(6)-(4-aminobutyl)-L-lysine intermediate produced by deoxyhypusine synthase/DHPS on a critical lysine of the eukaryotic translation initiation factor 5A/eIF-5A. This is the second step of the post-translational modification of that lysine into an unusual amino acid residue named hypusine. Hypusination is unique to mature eIF-5A factor and is essential for its function.</text>
</comment>
<gene>
    <name evidence="2" type="ORF">S01H1_17880</name>
</gene>
<dbReference type="Pfam" id="PF13646">
    <property type="entry name" value="HEAT_2"/>
    <property type="match status" value="2"/>
</dbReference>
<dbReference type="InterPro" id="IPR016024">
    <property type="entry name" value="ARM-type_fold"/>
</dbReference>
<dbReference type="GO" id="GO:0016491">
    <property type="term" value="F:oxidoreductase activity"/>
    <property type="evidence" value="ECO:0007669"/>
    <property type="project" value="TreeGrafter"/>
</dbReference>
<evidence type="ECO:0000313" key="2">
    <source>
        <dbReference type="EMBL" id="GAF75723.1"/>
    </source>
</evidence>
<dbReference type="SMART" id="SM00567">
    <property type="entry name" value="EZ_HEAT"/>
    <property type="match status" value="2"/>
</dbReference>
<dbReference type="AlphaFoldDB" id="X0S3S7"/>
<reference evidence="2" key="1">
    <citation type="journal article" date="2014" name="Front. Microbiol.">
        <title>High frequency of phylogenetically diverse reductive dehalogenase-homologous genes in deep subseafloor sedimentary metagenomes.</title>
        <authorList>
            <person name="Kawai M."/>
            <person name="Futagami T."/>
            <person name="Toyoda A."/>
            <person name="Takaki Y."/>
            <person name="Nishi S."/>
            <person name="Hori S."/>
            <person name="Arai W."/>
            <person name="Tsubouchi T."/>
            <person name="Morono Y."/>
            <person name="Uchiyama I."/>
            <person name="Ito T."/>
            <person name="Fujiyama A."/>
            <person name="Inagaki F."/>
            <person name="Takami H."/>
        </authorList>
    </citation>
    <scope>NUCLEOTIDE SEQUENCE</scope>
    <source>
        <strain evidence="2">Expedition CK06-06</strain>
    </source>
</reference>
<dbReference type="InterPro" id="IPR004155">
    <property type="entry name" value="PBS_lyase_HEAT"/>
</dbReference>
<dbReference type="SUPFAM" id="SSF48371">
    <property type="entry name" value="ARM repeat"/>
    <property type="match status" value="1"/>
</dbReference>
<proteinExistence type="predicted"/>
<organism evidence="2">
    <name type="scientific">marine sediment metagenome</name>
    <dbReference type="NCBI Taxonomy" id="412755"/>
    <lineage>
        <taxon>unclassified sequences</taxon>
        <taxon>metagenomes</taxon>
        <taxon>ecological metagenomes</taxon>
    </lineage>
</organism>
<sequence length="339" mass="35780">PDPAVDEALRDALGKLKGRPLVGVIGSIGVRRDAEAVQPLLQMLMQNEAGPEAMGAAVRALGQIGTVAAAEVLKVSLNHAPAEGLPDVHEGLFRCAERLAGEGNRGAAIDIYDTLRAQDASHQVRGGALRGAILARGNKGNIPRRAGETTQQWILRRNDGVALLLEHLRSDDYIMFSAAVQTAQELPGAEVTQALTAELNRLPSDNQILVIQTLGKRADASASPALFALAKNSKKSVRIAAIRSLAEIGHSSAVPVLVELLNDTDSEISQAAQESLAALPGRQADDAVMAMLDSSQTSRRLTALELIGRRRMTTSIPALLKAAVDADPKVRPAALRKVG</sequence>
<dbReference type="PANTHER" id="PTHR12697:SF5">
    <property type="entry name" value="DEOXYHYPUSINE HYDROXYLASE"/>
    <property type="match status" value="1"/>
</dbReference>
<dbReference type="InterPro" id="IPR021133">
    <property type="entry name" value="HEAT_type_2"/>
</dbReference>
<feature type="non-terminal residue" evidence="2">
    <location>
        <position position="339"/>
    </location>
</feature>
<evidence type="ECO:0008006" key="3">
    <source>
        <dbReference type="Google" id="ProtNLM"/>
    </source>
</evidence>
<dbReference type="InterPro" id="IPR011989">
    <property type="entry name" value="ARM-like"/>
</dbReference>
<dbReference type="PANTHER" id="PTHR12697">
    <property type="entry name" value="PBS LYASE HEAT-LIKE PROTEIN"/>
    <property type="match status" value="1"/>
</dbReference>
<dbReference type="EMBL" id="BARS01009511">
    <property type="protein sequence ID" value="GAF75723.1"/>
    <property type="molecule type" value="Genomic_DNA"/>
</dbReference>
<comment type="caution">
    <text evidence="2">The sequence shown here is derived from an EMBL/GenBank/DDBJ whole genome shotgun (WGS) entry which is preliminary data.</text>
</comment>
<protein>
    <recommendedName>
        <fullName evidence="3">HEAT repeat domain-containing protein</fullName>
    </recommendedName>
</protein>
<dbReference type="Gene3D" id="1.25.10.10">
    <property type="entry name" value="Leucine-rich Repeat Variant"/>
    <property type="match status" value="2"/>
</dbReference>
<accession>X0S3S7</accession>
<name>X0S3S7_9ZZZZ</name>
<feature type="non-terminal residue" evidence="2">
    <location>
        <position position="1"/>
    </location>
</feature>